<protein>
    <submittedName>
        <fullName evidence="1">DUF1292 domain-containing protein</fullName>
    </submittedName>
</protein>
<organism evidence="1 2">
    <name type="scientific">Anaerococcus octavius</name>
    <dbReference type="NCBI Taxonomy" id="54007"/>
    <lineage>
        <taxon>Bacteria</taxon>
        <taxon>Bacillati</taxon>
        <taxon>Bacillota</taxon>
        <taxon>Tissierellia</taxon>
        <taxon>Tissierellales</taxon>
        <taxon>Peptoniphilaceae</taxon>
        <taxon>Anaerococcus</taxon>
    </lineage>
</organism>
<accession>A0A2I1M9W8</accession>
<dbReference type="Pfam" id="PF06949">
    <property type="entry name" value="DUF1292"/>
    <property type="match status" value="1"/>
</dbReference>
<dbReference type="AlphaFoldDB" id="A0A2I1M9W8"/>
<proteinExistence type="predicted"/>
<evidence type="ECO:0000313" key="2">
    <source>
        <dbReference type="Proteomes" id="UP000234335"/>
    </source>
</evidence>
<sequence length="80" mass="9407">MDSIVLYDEDNNEVEFNIIDTFGVDDKNYCALQQYDDELIMIMEVINDEEQVVFKSIENQEELDEIIGLYEEMKEDSNGN</sequence>
<name>A0A2I1M9W8_9FIRM</name>
<gene>
    <name evidence="1" type="ORF">CYJ34_03970</name>
</gene>
<dbReference type="Proteomes" id="UP000234335">
    <property type="component" value="Unassembled WGS sequence"/>
</dbReference>
<dbReference type="EMBL" id="PKGS01000002">
    <property type="protein sequence ID" value="PKZ16953.1"/>
    <property type="molecule type" value="Genomic_DNA"/>
</dbReference>
<keyword evidence="2" id="KW-1185">Reference proteome</keyword>
<reference evidence="1 2" key="1">
    <citation type="submission" date="2017-12" db="EMBL/GenBank/DDBJ databases">
        <title>Phylogenetic diversity of female urinary microbiome.</title>
        <authorList>
            <person name="Thomas-White K."/>
            <person name="Wolfe A.J."/>
        </authorList>
    </citation>
    <scope>NUCLEOTIDE SEQUENCE [LARGE SCALE GENOMIC DNA]</scope>
    <source>
        <strain evidence="1 2">UMB0119</strain>
    </source>
</reference>
<evidence type="ECO:0000313" key="1">
    <source>
        <dbReference type="EMBL" id="PKZ16953.1"/>
    </source>
</evidence>
<dbReference type="InterPro" id="IPR009711">
    <property type="entry name" value="UPF0473"/>
</dbReference>
<comment type="caution">
    <text evidence="1">The sequence shown here is derived from an EMBL/GenBank/DDBJ whole genome shotgun (WGS) entry which is preliminary data.</text>
</comment>
<dbReference type="RefSeq" id="WP_101540052.1">
    <property type="nucleotide sequence ID" value="NZ_PKGS01000002.1"/>
</dbReference>